<organism evidence="7 8">
    <name type="scientific">Carnegiea gigantea</name>
    <dbReference type="NCBI Taxonomy" id="171969"/>
    <lineage>
        <taxon>Eukaryota</taxon>
        <taxon>Viridiplantae</taxon>
        <taxon>Streptophyta</taxon>
        <taxon>Embryophyta</taxon>
        <taxon>Tracheophyta</taxon>
        <taxon>Spermatophyta</taxon>
        <taxon>Magnoliopsida</taxon>
        <taxon>eudicotyledons</taxon>
        <taxon>Gunneridae</taxon>
        <taxon>Pentapetalae</taxon>
        <taxon>Caryophyllales</taxon>
        <taxon>Cactineae</taxon>
        <taxon>Cactaceae</taxon>
        <taxon>Cactoideae</taxon>
        <taxon>Echinocereeae</taxon>
        <taxon>Carnegiea</taxon>
    </lineage>
</organism>
<dbReference type="Proteomes" id="UP001153076">
    <property type="component" value="Unassembled WGS sequence"/>
</dbReference>
<name>A0A9Q1KRL3_9CARY</name>
<keyword evidence="8" id="KW-1185">Reference proteome</keyword>
<dbReference type="OrthoDB" id="341511at2759"/>
<gene>
    <name evidence="7" type="ORF">Cgig2_005583</name>
</gene>
<dbReference type="PANTHER" id="PTHR14790">
    <property type="entry name" value="RECQ-MEDIATED GENOME INSTABILITY PROTEIN 1 RMI1"/>
    <property type="match status" value="1"/>
</dbReference>
<evidence type="ECO:0000259" key="6">
    <source>
        <dbReference type="Pfam" id="PF16099"/>
    </source>
</evidence>
<dbReference type="GO" id="GO:0000712">
    <property type="term" value="P:resolution of meiotic recombination intermediates"/>
    <property type="evidence" value="ECO:0007669"/>
    <property type="project" value="TreeGrafter"/>
</dbReference>
<evidence type="ECO:0000256" key="2">
    <source>
        <dbReference type="ARBA" id="ARBA00018987"/>
    </source>
</evidence>
<dbReference type="Pfam" id="PF16099">
    <property type="entry name" value="RMI1_C"/>
    <property type="match status" value="1"/>
</dbReference>
<dbReference type="InterPro" id="IPR032199">
    <property type="entry name" value="RMI1_C"/>
</dbReference>
<dbReference type="Pfam" id="PF08585">
    <property type="entry name" value="RMI1_N_C"/>
    <property type="match status" value="1"/>
</dbReference>
<dbReference type="EMBL" id="JAKOGI010000020">
    <property type="protein sequence ID" value="KAJ8449561.1"/>
    <property type="molecule type" value="Genomic_DNA"/>
</dbReference>
<evidence type="ECO:0000256" key="1">
    <source>
        <dbReference type="ARBA" id="ARBA00006395"/>
    </source>
</evidence>
<dbReference type="InterPro" id="IPR042470">
    <property type="entry name" value="RMI1_N_C_sf"/>
</dbReference>
<accession>A0A9Q1KRL3</accession>
<evidence type="ECO:0000313" key="8">
    <source>
        <dbReference type="Proteomes" id="UP001153076"/>
    </source>
</evidence>
<evidence type="ECO:0000259" key="5">
    <source>
        <dbReference type="Pfam" id="PF08585"/>
    </source>
</evidence>
<comment type="caution">
    <text evidence="7">The sequence shown here is derived from an EMBL/GenBank/DDBJ whole genome shotgun (WGS) entry which is preliminary data.</text>
</comment>
<comment type="similarity">
    <text evidence="1">Belongs to the RMI1 family.</text>
</comment>
<dbReference type="SMART" id="SM01161">
    <property type="entry name" value="DUF1767"/>
    <property type="match status" value="1"/>
</dbReference>
<dbReference type="GO" id="GO:0000166">
    <property type="term" value="F:nucleotide binding"/>
    <property type="evidence" value="ECO:0007669"/>
    <property type="project" value="InterPro"/>
</dbReference>
<dbReference type="GO" id="GO:0016604">
    <property type="term" value="C:nuclear body"/>
    <property type="evidence" value="ECO:0007669"/>
    <property type="project" value="TreeGrafter"/>
</dbReference>
<feature type="domain" description="RecQ mediated genome instability protein 1 OB-fold" evidence="5">
    <location>
        <begin position="177"/>
        <end position="288"/>
    </location>
</feature>
<evidence type="ECO:0000313" key="7">
    <source>
        <dbReference type="EMBL" id="KAJ8449561.1"/>
    </source>
</evidence>
<feature type="compositionally biased region" description="Basic and acidic residues" evidence="4">
    <location>
        <begin position="418"/>
        <end position="432"/>
    </location>
</feature>
<reference evidence="7" key="1">
    <citation type="submission" date="2022-04" db="EMBL/GenBank/DDBJ databases">
        <title>Carnegiea gigantea Genome sequencing and assembly v2.</title>
        <authorList>
            <person name="Copetti D."/>
            <person name="Sanderson M.J."/>
            <person name="Burquez A."/>
            <person name="Wojciechowski M.F."/>
        </authorList>
    </citation>
    <scope>NUCLEOTIDE SEQUENCE</scope>
    <source>
        <strain evidence="7">SGP5-SGP5p</strain>
        <tissue evidence="7">Aerial part</tissue>
    </source>
</reference>
<dbReference type="GO" id="GO:0000724">
    <property type="term" value="P:double-strand break repair via homologous recombination"/>
    <property type="evidence" value="ECO:0007669"/>
    <property type="project" value="TreeGrafter"/>
</dbReference>
<protein>
    <recommendedName>
        <fullName evidence="2">RecQ-mediated genome instability protein 1</fullName>
    </recommendedName>
    <alternativeName>
        <fullName evidence="3">BLM-associated protein of 75 kDa homolog</fullName>
    </alternativeName>
</protein>
<proteinExistence type="inferred from homology"/>
<evidence type="ECO:0000256" key="3">
    <source>
        <dbReference type="ARBA" id="ARBA00077519"/>
    </source>
</evidence>
<sequence length="627" mass="68575">MTRRRLQRVLSSSDDDDDHQPPPPPPPVAVVEQEDEVFDDVEEEIEDEEVIGIPPHDQIPNLDSVTLDSSISSVAVPDVVISDEDFVDVSDNLSPPPDQPVPGTEEVAGAFVASDCPVNDCLRKMGLCLRREWLESCKLGLQNATPGFVGFDVETKAKLCFAQALYSDMNYTGTGVLPPNVHQMHLVELAGPFVLQVDEVINISCPLKERYKGAPPGHKRCLKFSMTDGVQRIFGMEYRPIPNKTLEAQAPAGFKVVIRNVNVRRGLLMLVPEVLDVLGGSVEELEAARGRLVHEVNKPPRGKRSRTGVVPSLSVRATVAAWPQNGVNANTVPVNGAHHNSGNRTNSTFHATAPLRGNIQGVDTTNENMQAHRNISEAIEVSTTAQTDQRSTSGESAQCSMVKEALQPSITIETDELPTSREATEPSSRRESTALSSFSTNVIENEDTDMVDHVEHPLILSGEKGLPFTYLASLSAQWAAVQGKEPFIQGKIKCFLTGVKGFQYQQRSTFDLRVYVDDGSLISEILIHHNVVQKLIGCSPEELTAALAASDKTIAKEMRNTLKQFQIFLINFEGTMLVEINETSIVALEMSQGSTTSDARLLLQRLKTATSSQARQNDQSDVINLSP</sequence>
<dbReference type="InterPro" id="IPR013894">
    <property type="entry name" value="RMI1_OB"/>
</dbReference>
<feature type="domain" description="RecQ-mediated genome instability protein 1 C-terminal OB-fold" evidence="6">
    <location>
        <begin position="467"/>
        <end position="606"/>
    </location>
</feature>
<dbReference type="PANTHER" id="PTHR14790:SF15">
    <property type="entry name" value="RECQ-MEDIATED GENOME INSTABILITY PROTEIN 1"/>
    <property type="match status" value="1"/>
</dbReference>
<feature type="region of interest" description="Disordered" evidence="4">
    <location>
        <begin position="378"/>
        <end position="439"/>
    </location>
</feature>
<dbReference type="GO" id="GO:0031422">
    <property type="term" value="C:RecQ family helicase-topoisomerase III complex"/>
    <property type="evidence" value="ECO:0007669"/>
    <property type="project" value="TreeGrafter"/>
</dbReference>
<feature type="compositionally biased region" description="Polar residues" evidence="4">
    <location>
        <begin position="381"/>
        <end position="399"/>
    </location>
</feature>
<evidence type="ECO:0000256" key="4">
    <source>
        <dbReference type="SAM" id="MobiDB-lite"/>
    </source>
</evidence>
<dbReference type="FunFam" id="2.40.50.770:FF:000004">
    <property type="entry name" value="RecQ-mediated instability protein (DUF1767)"/>
    <property type="match status" value="1"/>
</dbReference>
<feature type="region of interest" description="Disordered" evidence="4">
    <location>
        <begin position="1"/>
        <end position="30"/>
    </location>
</feature>
<dbReference type="Gene3D" id="2.40.50.770">
    <property type="entry name" value="RecQ-mediated genome instability protein Rmi1, C-terminal domain"/>
    <property type="match status" value="1"/>
</dbReference>
<dbReference type="AlphaFoldDB" id="A0A9Q1KRL3"/>